<feature type="transmembrane region" description="Helical" evidence="1">
    <location>
        <begin position="148"/>
        <end position="170"/>
    </location>
</feature>
<feature type="transmembrane region" description="Helical" evidence="1">
    <location>
        <begin position="330"/>
        <end position="350"/>
    </location>
</feature>
<dbReference type="InterPro" id="IPR002656">
    <property type="entry name" value="Acyl_transf_3_dom"/>
</dbReference>
<feature type="transmembrane region" description="Helical" evidence="1">
    <location>
        <begin position="18"/>
        <end position="34"/>
    </location>
</feature>
<evidence type="ECO:0000259" key="2">
    <source>
        <dbReference type="Pfam" id="PF01757"/>
    </source>
</evidence>
<dbReference type="RefSeq" id="WP_231365997.1">
    <property type="nucleotide sequence ID" value="NZ_JADOTZ010000001.1"/>
</dbReference>
<feature type="transmembrane region" description="Helical" evidence="1">
    <location>
        <begin position="240"/>
        <end position="259"/>
    </location>
</feature>
<feature type="domain" description="Acyltransferase 3" evidence="2">
    <location>
        <begin position="15"/>
        <end position="351"/>
    </location>
</feature>
<feature type="transmembrane region" description="Helical" evidence="1">
    <location>
        <begin position="79"/>
        <end position="98"/>
    </location>
</feature>
<dbReference type="GO" id="GO:0016747">
    <property type="term" value="F:acyltransferase activity, transferring groups other than amino-acyl groups"/>
    <property type="evidence" value="ECO:0007669"/>
    <property type="project" value="InterPro"/>
</dbReference>
<dbReference type="InterPro" id="IPR043968">
    <property type="entry name" value="SGNH"/>
</dbReference>
<evidence type="ECO:0000256" key="1">
    <source>
        <dbReference type="SAM" id="Phobius"/>
    </source>
</evidence>
<dbReference type="GO" id="GO:0009103">
    <property type="term" value="P:lipopolysaccharide biosynthetic process"/>
    <property type="evidence" value="ECO:0007669"/>
    <property type="project" value="TreeGrafter"/>
</dbReference>
<keyword evidence="1" id="KW-0472">Membrane</keyword>
<feature type="transmembrane region" description="Helical" evidence="1">
    <location>
        <begin position="215"/>
        <end position="233"/>
    </location>
</feature>
<gene>
    <name evidence="4" type="ORF">IW252_002241</name>
</gene>
<reference evidence="4" key="1">
    <citation type="submission" date="2020-11" db="EMBL/GenBank/DDBJ databases">
        <title>Sequencing the genomes of 1000 actinobacteria strains.</title>
        <authorList>
            <person name="Klenk H.-P."/>
        </authorList>
    </citation>
    <scope>NUCLEOTIDE SEQUENCE</scope>
    <source>
        <strain evidence="4">DSM 26152</strain>
    </source>
</reference>
<evidence type="ECO:0000259" key="3">
    <source>
        <dbReference type="Pfam" id="PF19040"/>
    </source>
</evidence>
<keyword evidence="1" id="KW-1133">Transmembrane helix</keyword>
<sequence length="688" mass="75556">MSASHSVEKPAFRPEIQGLRAFAVLMVVFYHVWLGRVSGGVDVFLLVSAFLLTVSFLYKVESGRPLALVHYWLNRLRGLLPAAIVVLLAVVGATVSLLPRTRWEEVAEQTVSSLFYFQNWQLASDSVDYYAANQAAASPLQHFWSLSIQGQVFVLWPLIIAAAAAIWHLIRQSRPDLGFRPVLAVTFGLVFAASFVYSVYITATRQAWAYFDTGARLWEFALGSLLVLALPYVEKAPVALRVVMGWVGMIAMLSCGLVLTVQGSFPGYVALWPTLAAALIIGAGQTGSRYGVDRLLSSQPLASLGSISYALYLWHWPILVIYLIHSGHDAAGWLSGTAIIAVSLLLAWATTRMVETPFHSWRWPTQRRRRLSIVVAALMAAVLLPLNGWQEKVEAFEEAAAAQSPQDNPGAAALADGYVPSIDPAAATLPLSTTLDQEWASVGGTCDDERRPADEAIRFCRQYGDPATAEKTIVLLGDSHAQHWSTALHPAAEQNNWAWILIHEPACRYGTPGPERTESCNNFLTAAQSYVLEQQPDAVFTVASKTATHPTDELTPGDQERVADGYVEAVTPFTDAGIQVVGLRDTPRYSYSVPECVDVRGGEECSLDQDYVLAPENPLDELQTQVEAGELPSELSFFDMTDQFCVDGRCRAVIGNVITIRDEDHVTRTYAQTLAPVFERRLRDALGW</sequence>
<name>A0A931GMJ1_9MICC</name>
<protein>
    <submittedName>
        <fullName evidence="4">Peptidoglycan/LPS O-acetylase OafA/YrhL</fullName>
    </submittedName>
</protein>
<evidence type="ECO:0000313" key="4">
    <source>
        <dbReference type="EMBL" id="MBG6085474.1"/>
    </source>
</evidence>
<dbReference type="PANTHER" id="PTHR23028:SF53">
    <property type="entry name" value="ACYL_TRANSF_3 DOMAIN-CONTAINING PROTEIN"/>
    <property type="match status" value="1"/>
</dbReference>
<feature type="transmembrane region" description="Helical" evidence="1">
    <location>
        <begin position="304"/>
        <end position="324"/>
    </location>
</feature>
<evidence type="ECO:0000313" key="5">
    <source>
        <dbReference type="Proteomes" id="UP000625033"/>
    </source>
</evidence>
<feature type="transmembrane region" description="Helical" evidence="1">
    <location>
        <begin position="182"/>
        <end position="203"/>
    </location>
</feature>
<dbReference type="GO" id="GO:0016020">
    <property type="term" value="C:membrane"/>
    <property type="evidence" value="ECO:0007669"/>
    <property type="project" value="TreeGrafter"/>
</dbReference>
<proteinExistence type="predicted"/>
<dbReference type="Proteomes" id="UP000625033">
    <property type="component" value="Unassembled WGS sequence"/>
</dbReference>
<feature type="transmembrane region" description="Helical" evidence="1">
    <location>
        <begin position="40"/>
        <end position="58"/>
    </location>
</feature>
<feature type="transmembrane region" description="Helical" evidence="1">
    <location>
        <begin position="265"/>
        <end position="283"/>
    </location>
</feature>
<dbReference type="AlphaFoldDB" id="A0A931GMJ1"/>
<dbReference type="PANTHER" id="PTHR23028">
    <property type="entry name" value="ACETYLTRANSFERASE"/>
    <property type="match status" value="1"/>
</dbReference>
<keyword evidence="5" id="KW-1185">Reference proteome</keyword>
<keyword evidence="1" id="KW-0812">Transmembrane</keyword>
<dbReference type="Pfam" id="PF01757">
    <property type="entry name" value="Acyl_transf_3"/>
    <property type="match status" value="1"/>
</dbReference>
<accession>A0A931GMJ1</accession>
<organism evidence="4 5">
    <name type="scientific">Zhihengliuella flava</name>
    <dbReference type="NCBI Taxonomy" id="1285193"/>
    <lineage>
        <taxon>Bacteria</taxon>
        <taxon>Bacillati</taxon>
        <taxon>Actinomycetota</taxon>
        <taxon>Actinomycetes</taxon>
        <taxon>Micrococcales</taxon>
        <taxon>Micrococcaceae</taxon>
        <taxon>Zhihengliuella</taxon>
    </lineage>
</organism>
<dbReference type="EMBL" id="JADOTZ010000001">
    <property type="protein sequence ID" value="MBG6085474.1"/>
    <property type="molecule type" value="Genomic_DNA"/>
</dbReference>
<dbReference type="Pfam" id="PF19040">
    <property type="entry name" value="SGNH"/>
    <property type="match status" value="1"/>
</dbReference>
<feature type="transmembrane region" description="Helical" evidence="1">
    <location>
        <begin position="371"/>
        <end position="389"/>
    </location>
</feature>
<dbReference type="InterPro" id="IPR050879">
    <property type="entry name" value="Acyltransferase_3"/>
</dbReference>
<feature type="domain" description="SGNH" evidence="3">
    <location>
        <begin position="455"/>
        <end position="679"/>
    </location>
</feature>
<comment type="caution">
    <text evidence="4">The sequence shown here is derived from an EMBL/GenBank/DDBJ whole genome shotgun (WGS) entry which is preliminary data.</text>
</comment>